<gene>
    <name evidence="2" type="ORF">JM47_02095</name>
</gene>
<sequence>MLIIFILLGEINALGLNGIVGSNAKWYGSGFSINSDQTVTFATNFYKWKPLDFTTLKAQTSSVDFQKIIEFSENFKHTNNQEFGVGPLSSYPVWVSMFVCLFASVLVAVILVLKVPKLRWDILTPIVSCWFGMFILIISGFVPSEVWGYLVRFVIIVIAFIIPIIIMVKITNSLMARSKHFADYTIDLYNEYKDSEQYYQQAAKSQLELKRKSNPKTKYKLEKEGKKK</sequence>
<dbReference type="PATRIC" id="fig|42094.4.peg.411"/>
<dbReference type="KEGG" id="ude:JM47_02095"/>
<evidence type="ECO:0000313" key="3">
    <source>
        <dbReference type="Proteomes" id="UP000032261"/>
    </source>
</evidence>
<feature type="transmembrane region" description="Helical" evidence="1">
    <location>
        <begin position="149"/>
        <end position="170"/>
    </location>
</feature>
<evidence type="ECO:0000313" key="2">
    <source>
        <dbReference type="EMBL" id="AJQ45681.1"/>
    </source>
</evidence>
<feature type="transmembrane region" description="Helical" evidence="1">
    <location>
        <begin position="93"/>
        <end position="113"/>
    </location>
</feature>
<dbReference type="AlphaFoldDB" id="A0A0C5RCQ1"/>
<dbReference type="EMBL" id="CP009770">
    <property type="protein sequence ID" value="AJQ45681.1"/>
    <property type="molecule type" value="Genomic_DNA"/>
</dbReference>
<proteinExistence type="predicted"/>
<keyword evidence="1" id="KW-0472">Membrane</keyword>
<protein>
    <submittedName>
        <fullName evidence="2">Uncharacterized protein</fullName>
    </submittedName>
</protein>
<feature type="transmembrane region" description="Helical" evidence="1">
    <location>
        <begin position="122"/>
        <end position="143"/>
    </location>
</feature>
<dbReference type="Proteomes" id="UP000032261">
    <property type="component" value="Chromosome"/>
</dbReference>
<dbReference type="HOGENOM" id="CLU_1022865_0_0_14"/>
<accession>A0A0C5RCQ1</accession>
<dbReference type="STRING" id="42094.JM47_02095"/>
<keyword evidence="1" id="KW-1133">Transmembrane helix</keyword>
<organism evidence="2 3">
    <name type="scientific">Ureaplasma diversum</name>
    <dbReference type="NCBI Taxonomy" id="42094"/>
    <lineage>
        <taxon>Bacteria</taxon>
        <taxon>Bacillati</taxon>
        <taxon>Mycoplasmatota</taxon>
        <taxon>Mycoplasmoidales</taxon>
        <taxon>Mycoplasmoidaceae</taxon>
        <taxon>Ureaplasma</taxon>
    </lineage>
</organism>
<evidence type="ECO:0000256" key="1">
    <source>
        <dbReference type="SAM" id="Phobius"/>
    </source>
</evidence>
<keyword evidence="1" id="KW-0812">Transmembrane</keyword>
<reference evidence="2 3" key="1">
    <citation type="journal article" date="2015" name="Genome Announc.">
        <title>Genome Sequence of Ureaplasma diversum Strain ATCC 49782.</title>
        <authorList>
            <person name="Marques L.M."/>
            <person name="Guimaraes A.M."/>
            <person name="Martins H.B."/>
            <person name="Rezende I.S."/>
            <person name="Barbosa M.S."/>
            <person name="Campos G.B."/>
            <person name="do Nascimento N.C."/>
            <person name="Dos Santos A.P."/>
            <person name="Amorim A.T."/>
            <person name="Santos V.M."/>
            <person name="Messick J.B."/>
            <person name="Timenetsky J."/>
        </authorList>
    </citation>
    <scope>NUCLEOTIDE SEQUENCE [LARGE SCALE GENOMIC DNA]</scope>
    <source>
        <strain evidence="2 3">ATCC 49782</strain>
    </source>
</reference>
<name>A0A0C5RCQ1_9BACT</name>